<feature type="chain" id="PRO_5037369069" description="BMP and activin membrane-bound inhibitor N-terminal domain-containing protein" evidence="3">
    <location>
        <begin position="28"/>
        <end position="414"/>
    </location>
</feature>
<evidence type="ECO:0000256" key="3">
    <source>
        <dbReference type="SAM" id="SignalP"/>
    </source>
</evidence>
<evidence type="ECO:0000259" key="4">
    <source>
        <dbReference type="Pfam" id="PF06211"/>
    </source>
</evidence>
<dbReference type="Pfam" id="PF06211">
    <property type="entry name" value="BAMBI"/>
    <property type="match status" value="1"/>
</dbReference>
<reference evidence="5" key="2">
    <citation type="journal article" date="2022" name="Res Sq">
        <title>Comparative Genomics Reveals Insights into the Divergent Evolution of Astigmatic Mites and Household Pest Adaptations.</title>
        <authorList>
            <person name="Xiong Q."/>
            <person name="Wan A.T.-Y."/>
            <person name="Liu X.-Y."/>
            <person name="Fung C.S.-H."/>
            <person name="Xiao X."/>
            <person name="Malainual N."/>
            <person name="Hou J."/>
            <person name="Wang L."/>
            <person name="Wang M."/>
            <person name="Yang K."/>
            <person name="Cui Y."/>
            <person name="Leung E."/>
            <person name="Nong W."/>
            <person name="Shin S.-K."/>
            <person name="Au S."/>
            <person name="Jeong K.Y."/>
            <person name="Chew F.T."/>
            <person name="Hui J."/>
            <person name="Leung T.F."/>
            <person name="Tungtrongchitr A."/>
            <person name="Zhong N."/>
            <person name="Liu Z."/>
            <person name="Tsui S."/>
        </authorList>
    </citation>
    <scope>NUCLEOTIDE SEQUENCE</scope>
    <source>
        <strain evidence="5">Derf</strain>
        <tissue evidence="5">Whole organism</tissue>
    </source>
</reference>
<keyword evidence="6" id="KW-1185">Reference proteome</keyword>
<comment type="caution">
    <text evidence="5">The sequence shown here is derived from an EMBL/GenBank/DDBJ whole genome shotgun (WGS) entry which is preliminary data.</text>
</comment>
<dbReference type="Proteomes" id="UP000790347">
    <property type="component" value="Unassembled WGS sequence"/>
</dbReference>
<name>A0A922HZZ4_DERFA</name>
<feature type="signal peptide" evidence="3">
    <location>
        <begin position="1"/>
        <end position="27"/>
    </location>
</feature>
<feature type="transmembrane region" description="Helical" evidence="2">
    <location>
        <begin position="197"/>
        <end position="224"/>
    </location>
</feature>
<reference evidence="5" key="1">
    <citation type="submission" date="2013-05" db="EMBL/GenBank/DDBJ databases">
        <authorList>
            <person name="Yim A.K.Y."/>
            <person name="Chan T.F."/>
            <person name="Ji K.M."/>
            <person name="Liu X.Y."/>
            <person name="Zhou J.W."/>
            <person name="Li R.Q."/>
            <person name="Yang K.Y."/>
            <person name="Li J."/>
            <person name="Li M."/>
            <person name="Law P.T.W."/>
            <person name="Wu Y.L."/>
            <person name="Cai Z.L."/>
            <person name="Qin H."/>
            <person name="Bao Y."/>
            <person name="Leung R.K.K."/>
            <person name="Ng P.K.S."/>
            <person name="Zou J."/>
            <person name="Zhong X.J."/>
            <person name="Ran P.X."/>
            <person name="Zhong N.S."/>
            <person name="Liu Z.G."/>
            <person name="Tsui S.K.W."/>
        </authorList>
    </citation>
    <scope>NUCLEOTIDE SEQUENCE</scope>
    <source>
        <strain evidence="5">Derf</strain>
        <tissue evidence="5">Whole organism</tissue>
    </source>
</reference>
<keyword evidence="2" id="KW-1133">Transmembrane helix</keyword>
<evidence type="ECO:0000313" key="6">
    <source>
        <dbReference type="Proteomes" id="UP000790347"/>
    </source>
</evidence>
<gene>
    <name evidence="5" type="ORF">DERF_006746</name>
</gene>
<sequence>MMARSIIFHPIVSSCLLLIIIISGIKCDIHCYCNQPVCVRTGYMCKSKGQQAGCFVEHSGFGNMDRSSDISRHGCIEMLPNDQRVSCLELALAIRSSHHHSISNHHRNHHHIHIHRQQQPNNHQISSNFRRTHNKTITCCLDDMCNYVKTIIDDSNDSDFEHSNQQQRPPIISSSNDHHFDSLGKQLQESYGSMQGYSLIVILIFIMTPLVLLVIFIYCVIWYIRKDDQKKKFTKQPRSNTIDHHHHKQQKHNHNVNKFSIKSKIHPNNNKSKHGLLLNVKVDVNNYPFAGGENGGNQPSLFTQLDDTETFHYHESLPNIISGHNLPTMAPSKDYTIEFDKQHPNETTFLAMSGLSDKNRIENKNTIYMSPPTPLPSIHNHTKFSSNTSTIDSNHLDLISETLSMAHSNRTFIE</sequence>
<keyword evidence="2" id="KW-0812">Transmembrane</keyword>
<feature type="region of interest" description="Disordered" evidence="1">
    <location>
        <begin position="235"/>
        <end position="255"/>
    </location>
</feature>
<dbReference type="PROSITE" id="PS51257">
    <property type="entry name" value="PROKAR_LIPOPROTEIN"/>
    <property type="match status" value="1"/>
</dbReference>
<keyword evidence="2" id="KW-0472">Membrane</keyword>
<feature type="domain" description="BMP and activin membrane-bound inhibitor N-terminal" evidence="4">
    <location>
        <begin position="24"/>
        <end position="87"/>
    </location>
</feature>
<dbReference type="AlphaFoldDB" id="A0A922HZZ4"/>
<protein>
    <recommendedName>
        <fullName evidence="4">BMP and activin membrane-bound inhibitor N-terminal domain-containing protein</fullName>
    </recommendedName>
</protein>
<accession>A0A922HZZ4</accession>
<organism evidence="5 6">
    <name type="scientific">Dermatophagoides farinae</name>
    <name type="common">American house dust mite</name>
    <dbReference type="NCBI Taxonomy" id="6954"/>
    <lineage>
        <taxon>Eukaryota</taxon>
        <taxon>Metazoa</taxon>
        <taxon>Ecdysozoa</taxon>
        <taxon>Arthropoda</taxon>
        <taxon>Chelicerata</taxon>
        <taxon>Arachnida</taxon>
        <taxon>Acari</taxon>
        <taxon>Acariformes</taxon>
        <taxon>Sarcoptiformes</taxon>
        <taxon>Astigmata</taxon>
        <taxon>Psoroptidia</taxon>
        <taxon>Analgoidea</taxon>
        <taxon>Pyroglyphidae</taxon>
        <taxon>Dermatophagoidinae</taxon>
        <taxon>Dermatophagoides</taxon>
    </lineage>
</organism>
<proteinExistence type="predicted"/>
<dbReference type="InterPro" id="IPR045807">
    <property type="entry name" value="BAMBI_N"/>
</dbReference>
<feature type="region of interest" description="Disordered" evidence="1">
    <location>
        <begin position="158"/>
        <end position="179"/>
    </location>
</feature>
<dbReference type="CDD" id="cd23576">
    <property type="entry name" value="TFP_LU_ECD_BAMBI"/>
    <property type="match status" value="1"/>
</dbReference>
<evidence type="ECO:0000256" key="2">
    <source>
        <dbReference type="SAM" id="Phobius"/>
    </source>
</evidence>
<keyword evidence="3" id="KW-0732">Signal</keyword>
<evidence type="ECO:0000256" key="1">
    <source>
        <dbReference type="SAM" id="MobiDB-lite"/>
    </source>
</evidence>
<dbReference type="EMBL" id="ASGP02000003">
    <property type="protein sequence ID" value="KAH9515978.1"/>
    <property type="molecule type" value="Genomic_DNA"/>
</dbReference>
<feature type="compositionally biased region" description="Basic residues" evidence="1">
    <location>
        <begin position="244"/>
        <end position="255"/>
    </location>
</feature>
<feature type="compositionally biased region" description="Polar residues" evidence="1">
    <location>
        <begin position="163"/>
        <end position="175"/>
    </location>
</feature>
<evidence type="ECO:0000313" key="5">
    <source>
        <dbReference type="EMBL" id="KAH9515978.1"/>
    </source>
</evidence>